<sequence length="124" mass="13250">MNPNHPQAGEDERFDQAMREIHAQAVGQVSSATRARLRAARFEAARPRERRGYGWVLASGCAAAFALVVALQLQPPPAAPPAAPVLATEAVSYDADTALATLDENPDLYLWLASNDDALPAAEQ</sequence>
<evidence type="ECO:0000313" key="2">
    <source>
        <dbReference type="EMBL" id="MBF6025811.1"/>
    </source>
</evidence>
<keyword evidence="1" id="KW-0812">Transmembrane</keyword>
<proteinExistence type="predicted"/>
<evidence type="ECO:0008006" key="4">
    <source>
        <dbReference type="Google" id="ProtNLM"/>
    </source>
</evidence>
<organism evidence="2 3">
    <name type="scientific">Lysobacter niastensis</name>
    <dbReference type="NCBI Taxonomy" id="380629"/>
    <lineage>
        <taxon>Bacteria</taxon>
        <taxon>Pseudomonadati</taxon>
        <taxon>Pseudomonadota</taxon>
        <taxon>Gammaproteobacteria</taxon>
        <taxon>Lysobacterales</taxon>
        <taxon>Lysobacteraceae</taxon>
        <taxon>Lysobacter</taxon>
    </lineage>
</organism>
<evidence type="ECO:0000313" key="3">
    <source>
        <dbReference type="Proteomes" id="UP001429984"/>
    </source>
</evidence>
<name>A0ABS0B9X7_9GAMM</name>
<dbReference type="RefSeq" id="WP_194932414.1">
    <property type="nucleotide sequence ID" value="NZ_JADLZT010000011.1"/>
</dbReference>
<protein>
    <recommendedName>
        <fullName evidence="4">DUF3619 family protein</fullName>
    </recommendedName>
</protein>
<dbReference type="Proteomes" id="UP001429984">
    <property type="component" value="Unassembled WGS sequence"/>
</dbReference>
<keyword evidence="1" id="KW-0472">Membrane</keyword>
<dbReference type="EMBL" id="JADLZT010000011">
    <property type="protein sequence ID" value="MBF6025811.1"/>
    <property type="molecule type" value="Genomic_DNA"/>
</dbReference>
<reference evidence="2 3" key="1">
    <citation type="submission" date="2020-11" db="EMBL/GenBank/DDBJ databases">
        <title>Draft Genome Sequence and Secondary Metabolite Biosynthetic Potential of the Lysobacter niastensis Type strain DSM 18481.</title>
        <authorList>
            <person name="Turrini P."/>
            <person name="Artuso I."/>
            <person name="Tescari M."/>
            <person name="Lugli G.A."/>
            <person name="Frangipani E."/>
            <person name="Ventura M."/>
            <person name="Visca P."/>
        </authorList>
    </citation>
    <scope>NUCLEOTIDE SEQUENCE [LARGE SCALE GENOMIC DNA]</scope>
    <source>
        <strain evidence="2 3">DSM 18481</strain>
    </source>
</reference>
<accession>A0ABS0B9X7</accession>
<feature type="transmembrane region" description="Helical" evidence="1">
    <location>
        <begin position="53"/>
        <end position="73"/>
    </location>
</feature>
<comment type="caution">
    <text evidence="2">The sequence shown here is derived from an EMBL/GenBank/DDBJ whole genome shotgun (WGS) entry which is preliminary data.</text>
</comment>
<evidence type="ECO:0000256" key="1">
    <source>
        <dbReference type="SAM" id="Phobius"/>
    </source>
</evidence>
<gene>
    <name evidence="2" type="ORF">IU514_17420</name>
</gene>
<keyword evidence="1" id="KW-1133">Transmembrane helix</keyword>
<keyword evidence="3" id="KW-1185">Reference proteome</keyword>